<name>A0ABS6MVS9_9GAMM</name>
<keyword evidence="2" id="KW-1185">Reference proteome</keyword>
<evidence type="ECO:0000313" key="1">
    <source>
        <dbReference type="EMBL" id="MBV2132660.1"/>
    </source>
</evidence>
<dbReference type="EMBL" id="JAHRGL010000017">
    <property type="protein sequence ID" value="MBV2132660.1"/>
    <property type="molecule type" value="Genomic_DNA"/>
</dbReference>
<comment type="caution">
    <text evidence="1">The sequence shown here is derived from an EMBL/GenBank/DDBJ whole genome shotgun (WGS) entry which is preliminary data.</text>
</comment>
<dbReference type="RefSeq" id="WP_217681125.1">
    <property type="nucleotide sequence ID" value="NZ_JAHRGL010000017.1"/>
</dbReference>
<dbReference type="Proteomes" id="UP000813068">
    <property type="component" value="Unassembled WGS sequence"/>
</dbReference>
<proteinExistence type="predicted"/>
<sequence>MSKFGLNYRYPAGYAVEVGEQSSYNHRFGGSSWKVIDPQPLEDGPALLLVLDLTDPRLSAMAAKHRYELPVCSYINSDLWVEEQVYRFDEESKTVWLVHKTSNECYTLPEEDRFPTPLPETRIALRELQPAELPLDEDSYWRNTDDFLGGSVVFRVMGSPLWLDAPEEVKCSCGRHMTHIVGIGYENWNGPFHFLDQIPFFLGEAALYAFACPVCPELRVISQPT</sequence>
<gene>
    <name evidence="1" type="ORF">KRX52_07560</name>
</gene>
<organism evidence="1 2">
    <name type="scientific">Geopseudomonas aromaticivorans</name>
    <dbReference type="NCBI Taxonomy" id="2849492"/>
    <lineage>
        <taxon>Bacteria</taxon>
        <taxon>Pseudomonadati</taxon>
        <taxon>Pseudomonadota</taxon>
        <taxon>Gammaproteobacteria</taxon>
        <taxon>Pseudomonadales</taxon>
        <taxon>Pseudomonadaceae</taxon>
        <taxon>Geopseudomonas</taxon>
    </lineage>
</organism>
<reference evidence="1 2" key="1">
    <citation type="submission" date="2021-06" db="EMBL/GenBank/DDBJ databases">
        <title>Differences between aerobic and microaerobic xylene degrading microbial communities.</title>
        <authorList>
            <person name="Banerjee S."/>
            <person name="Tancsics A."/>
        </authorList>
    </citation>
    <scope>NUCLEOTIDE SEQUENCE [LARGE SCALE GENOMIC DNA]</scope>
    <source>
        <strain evidence="1 2">MAP12</strain>
    </source>
</reference>
<evidence type="ECO:0000313" key="2">
    <source>
        <dbReference type="Proteomes" id="UP000813068"/>
    </source>
</evidence>
<protein>
    <submittedName>
        <fullName evidence="1">Uncharacterized protein</fullName>
    </submittedName>
</protein>
<accession>A0ABS6MVS9</accession>